<evidence type="ECO:0000256" key="1">
    <source>
        <dbReference type="SAM" id="MobiDB-lite"/>
    </source>
</evidence>
<organism evidence="2 3">
    <name type="scientific">Rotaria magnacalcarata</name>
    <dbReference type="NCBI Taxonomy" id="392030"/>
    <lineage>
        <taxon>Eukaryota</taxon>
        <taxon>Metazoa</taxon>
        <taxon>Spiralia</taxon>
        <taxon>Gnathifera</taxon>
        <taxon>Rotifera</taxon>
        <taxon>Eurotatoria</taxon>
        <taxon>Bdelloidea</taxon>
        <taxon>Philodinida</taxon>
        <taxon>Philodinidae</taxon>
        <taxon>Rotaria</taxon>
    </lineage>
</organism>
<evidence type="ECO:0000313" key="2">
    <source>
        <dbReference type="EMBL" id="CAF2093016.1"/>
    </source>
</evidence>
<reference evidence="2" key="1">
    <citation type="submission" date="2021-02" db="EMBL/GenBank/DDBJ databases">
        <authorList>
            <person name="Nowell W R."/>
        </authorList>
    </citation>
    <scope>NUCLEOTIDE SEQUENCE</scope>
</reference>
<dbReference type="AlphaFoldDB" id="A0A816T7T7"/>
<accession>A0A816T7T7</accession>
<protein>
    <submittedName>
        <fullName evidence="2">Uncharacterized protein</fullName>
    </submittedName>
</protein>
<evidence type="ECO:0000313" key="3">
    <source>
        <dbReference type="Proteomes" id="UP000663856"/>
    </source>
</evidence>
<feature type="region of interest" description="Disordered" evidence="1">
    <location>
        <begin position="52"/>
        <end position="83"/>
    </location>
</feature>
<dbReference type="Proteomes" id="UP000663856">
    <property type="component" value="Unassembled WGS sequence"/>
</dbReference>
<gene>
    <name evidence="2" type="ORF">WKI299_LOCUS18638</name>
</gene>
<name>A0A816T7T7_9BILA</name>
<dbReference type="EMBL" id="CAJNRF010007591">
    <property type="protein sequence ID" value="CAF2093016.1"/>
    <property type="molecule type" value="Genomic_DNA"/>
</dbReference>
<proteinExistence type="predicted"/>
<comment type="caution">
    <text evidence="2">The sequence shown here is derived from an EMBL/GenBank/DDBJ whole genome shotgun (WGS) entry which is preliminary data.</text>
</comment>
<sequence>MKSQSTQTTAINNKTVSIQTDLTTQMSNSAQTRRVSLVNQEVQTMTLDNVTSDETNKFTQNTSTEDLNSASHNNTSGLGEFNNSSTEQIKNKLDTQMSLRDQIQYSNSKYPCHIKTNNLTHEWPEYNRSFDKKYINFLHRAVKDENIYINENVNQCYFNALQDYQLANFNMVETQDQLDVIFLRNNYDFNYWASTATSSHLEELQELRFGVGQREDVFIIGNGYFAQLQIQPRCDAMKTTNSGQIPAVTRFLVQQIAGNVLSNSKSGSVSGSCMTPVNSREAYKLRQDTL</sequence>